<dbReference type="EMBL" id="FQZE01000032">
    <property type="protein sequence ID" value="SHJ81439.1"/>
    <property type="molecule type" value="Genomic_DNA"/>
</dbReference>
<dbReference type="STRING" id="1168035.SAMN05444280_13218"/>
<protein>
    <submittedName>
        <fullName evidence="1">Uncharacterized protein</fullName>
    </submittedName>
</protein>
<evidence type="ECO:0000313" key="1">
    <source>
        <dbReference type="EMBL" id="SHJ81439.1"/>
    </source>
</evidence>
<sequence length="61" mass="7217">MANIAILHELNLNWIGLKVLINPNSKFEQIAVIFERNILKLYVMFPFLARRIFTLLFFHNG</sequence>
<dbReference type="Proteomes" id="UP000184050">
    <property type="component" value="Unassembled WGS sequence"/>
</dbReference>
<keyword evidence="2" id="KW-1185">Reference proteome</keyword>
<accession>A0A1M6MDE9</accession>
<proteinExistence type="predicted"/>
<name>A0A1M6MDE9_9BACT</name>
<organism evidence="1 2">
    <name type="scientific">Tangfeifania diversioriginum</name>
    <dbReference type="NCBI Taxonomy" id="1168035"/>
    <lineage>
        <taxon>Bacteria</taxon>
        <taxon>Pseudomonadati</taxon>
        <taxon>Bacteroidota</taxon>
        <taxon>Bacteroidia</taxon>
        <taxon>Marinilabiliales</taxon>
        <taxon>Prolixibacteraceae</taxon>
        <taxon>Tangfeifania</taxon>
    </lineage>
</organism>
<evidence type="ECO:0000313" key="2">
    <source>
        <dbReference type="Proteomes" id="UP000184050"/>
    </source>
</evidence>
<reference evidence="1 2" key="1">
    <citation type="submission" date="2016-11" db="EMBL/GenBank/DDBJ databases">
        <authorList>
            <person name="Jaros S."/>
            <person name="Januszkiewicz K."/>
            <person name="Wedrychowicz H."/>
        </authorList>
    </citation>
    <scope>NUCLEOTIDE SEQUENCE [LARGE SCALE GENOMIC DNA]</scope>
    <source>
        <strain evidence="1 2">DSM 27063</strain>
    </source>
</reference>
<gene>
    <name evidence="1" type="ORF">SAMN05444280_13218</name>
</gene>
<dbReference type="AlphaFoldDB" id="A0A1M6MDE9"/>